<reference evidence="3 4" key="1">
    <citation type="submission" date="2024-11" db="EMBL/GenBank/DDBJ databases">
        <title>A near-complete genome assembly of Cinchona calisaya.</title>
        <authorList>
            <person name="Lian D.C."/>
            <person name="Zhao X.W."/>
            <person name="Wei L."/>
        </authorList>
    </citation>
    <scope>NUCLEOTIDE SEQUENCE [LARGE SCALE GENOMIC DNA]</scope>
    <source>
        <tissue evidence="3">Nenye</tissue>
    </source>
</reference>
<feature type="domain" description="Chaperone DnaJ C-terminal" evidence="2">
    <location>
        <begin position="30"/>
        <end position="188"/>
    </location>
</feature>
<dbReference type="Gene3D" id="2.60.260.20">
    <property type="entry name" value="Urease metallochaperone UreE, N-terminal domain"/>
    <property type="match status" value="2"/>
</dbReference>
<gene>
    <name evidence="3" type="ORF">ACH5RR_025768</name>
</gene>
<evidence type="ECO:0000256" key="1">
    <source>
        <dbReference type="ARBA" id="ARBA00023186"/>
    </source>
</evidence>
<dbReference type="SUPFAM" id="SSF49493">
    <property type="entry name" value="HSP40/DnaJ peptide-binding domain"/>
    <property type="match status" value="2"/>
</dbReference>
<name>A0ABD2Z0L2_9GENT</name>
<dbReference type="EMBL" id="JBJUIK010000011">
    <property type="protein sequence ID" value="KAL3513051.1"/>
    <property type="molecule type" value="Genomic_DNA"/>
</dbReference>
<dbReference type="InterPro" id="IPR008971">
    <property type="entry name" value="HSP40/DnaJ_pept-bd"/>
</dbReference>
<accession>A0ABD2Z0L2</accession>
<keyword evidence="4" id="KW-1185">Reference proteome</keyword>
<dbReference type="Pfam" id="PF01556">
    <property type="entry name" value="DnaJ_C"/>
    <property type="match status" value="1"/>
</dbReference>
<organism evidence="3 4">
    <name type="scientific">Cinchona calisaya</name>
    <dbReference type="NCBI Taxonomy" id="153742"/>
    <lineage>
        <taxon>Eukaryota</taxon>
        <taxon>Viridiplantae</taxon>
        <taxon>Streptophyta</taxon>
        <taxon>Embryophyta</taxon>
        <taxon>Tracheophyta</taxon>
        <taxon>Spermatophyta</taxon>
        <taxon>Magnoliopsida</taxon>
        <taxon>eudicotyledons</taxon>
        <taxon>Gunneridae</taxon>
        <taxon>Pentapetalae</taxon>
        <taxon>asterids</taxon>
        <taxon>lamiids</taxon>
        <taxon>Gentianales</taxon>
        <taxon>Rubiaceae</taxon>
        <taxon>Cinchonoideae</taxon>
        <taxon>Cinchoneae</taxon>
        <taxon>Cinchona</taxon>
    </lineage>
</organism>
<evidence type="ECO:0000259" key="2">
    <source>
        <dbReference type="Pfam" id="PF01556"/>
    </source>
</evidence>
<keyword evidence="1" id="KW-0143">Chaperone</keyword>
<proteinExistence type="predicted"/>
<dbReference type="PANTHER" id="PTHR24078:SF553">
    <property type="entry name" value="DNAJ HOMOLOG SUBFAMILY B MEMBER 5"/>
    <property type="match status" value="1"/>
</dbReference>
<sequence>MRRLFCWGGFDREMYDNQRGFMLKAPPVWYPLRCTLEELYNGAEKRVNLYTQDKLVQYNHGNTFGTVDPKVIVVKISPGSRDGDQIVFPGQGAVLDGMIPGDIIFVVEEVPHEVFKRTGNDLSTVVKIPLIEFLTKEDTLKLETLDKRSITVRKPQPGRVMEILNEGMHIPDLGIKGSLFIKYEVILPMNLSLTDEEKDELKKLLSEKDNQPLNYEATD</sequence>
<dbReference type="InterPro" id="IPR051339">
    <property type="entry name" value="DnaJ_subfamily_B"/>
</dbReference>
<dbReference type="PANTHER" id="PTHR24078">
    <property type="entry name" value="DNAJ HOMOLOG SUBFAMILY C MEMBER"/>
    <property type="match status" value="1"/>
</dbReference>
<evidence type="ECO:0000313" key="4">
    <source>
        <dbReference type="Proteomes" id="UP001630127"/>
    </source>
</evidence>
<dbReference type="InterPro" id="IPR002939">
    <property type="entry name" value="DnaJ_C"/>
</dbReference>
<dbReference type="Proteomes" id="UP001630127">
    <property type="component" value="Unassembled WGS sequence"/>
</dbReference>
<dbReference type="CDD" id="cd10747">
    <property type="entry name" value="DnaJ_C"/>
    <property type="match status" value="1"/>
</dbReference>
<comment type="caution">
    <text evidence="3">The sequence shown here is derived from an EMBL/GenBank/DDBJ whole genome shotgun (WGS) entry which is preliminary data.</text>
</comment>
<evidence type="ECO:0000313" key="3">
    <source>
        <dbReference type="EMBL" id="KAL3513051.1"/>
    </source>
</evidence>
<protein>
    <recommendedName>
        <fullName evidence="2">Chaperone DnaJ C-terminal domain-containing protein</fullName>
    </recommendedName>
</protein>
<dbReference type="AlphaFoldDB" id="A0ABD2Z0L2"/>